<keyword evidence="4 14" id="KW-0812">Transmembrane</keyword>
<proteinExistence type="inferred from homology"/>
<protein>
    <submittedName>
        <fullName evidence="15">Cellulose synthase-like protein E6 isoform X1</fullName>
    </submittedName>
</protein>
<comment type="function">
    <text evidence="9">Thought to be a Golgi-localized beta-glycan synthase that polymerize the backbones of noncellulosic polysaccharides (hemicelluloses) of plant cell wall.</text>
</comment>
<dbReference type="PANTHER" id="PTHR13301">
    <property type="entry name" value="X-BOX TRANSCRIPTION FACTOR-RELATED"/>
    <property type="match status" value="1"/>
</dbReference>
<dbReference type="EMBL" id="JANAVB010006795">
    <property type="protein sequence ID" value="KAJ6844057.1"/>
    <property type="molecule type" value="Genomic_DNA"/>
</dbReference>
<dbReference type="GO" id="GO:0030244">
    <property type="term" value="P:cellulose biosynthetic process"/>
    <property type="evidence" value="ECO:0007669"/>
    <property type="project" value="InterPro"/>
</dbReference>
<feature type="transmembrane region" description="Helical" evidence="14">
    <location>
        <begin position="58"/>
        <end position="78"/>
    </location>
</feature>
<reference evidence="15" key="1">
    <citation type="journal article" date="2023" name="GigaByte">
        <title>Genome assembly of the bearded iris, Iris pallida Lam.</title>
        <authorList>
            <person name="Bruccoleri R.E."/>
            <person name="Oakeley E.J."/>
            <person name="Faust A.M.E."/>
            <person name="Altorfer M."/>
            <person name="Dessus-Babus S."/>
            <person name="Burckhardt D."/>
            <person name="Oertli M."/>
            <person name="Naumann U."/>
            <person name="Petersen F."/>
            <person name="Wong J."/>
        </authorList>
    </citation>
    <scope>NUCLEOTIDE SEQUENCE</scope>
    <source>
        <strain evidence="15">GSM-AAB239-AS_SAM_17_03QT</strain>
    </source>
</reference>
<comment type="subcellular location">
    <subcellularLocation>
        <location evidence="1">Golgi apparatus membrane</location>
        <topology evidence="1">Multi-pass membrane protein</topology>
    </subcellularLocation>
</comment>
<gene>
    <name evidence="15" type="ORF">M6B38_294685</name>
</gene>
<feature type="transmembrane region" description="Helical" evidence="14">
    <location>
        <begin position="692"/>
        <end position="714"/>
    </location>
</feature>
<dbReference type="GO" id="GO:0071669">
    <property type="term" value="P:plant-type cell wall organization or biogenesis"/>
    <property type="evidence" value="ECO:0007669"/>
    <property type="project" value="UniProtKB-ARBA"/>
</dbReference>
<comment type="caution">
    <text evidence="15">The sequence shown here is derived from an EMBL/GenBank/DDBJ whole genome shotgun (WGS) entry which is preliminary data.</text>
</comment>
<evidence type="ECO:0000256" key="8">
    <source>
        <dbReference type="ARBA" id="ARBA00023316"/>
    </source>
</evidence>
<feature type="transmembrane region" description="Helical" evidence="14">
    <location>
        <begin position="756"/>
        <end position="776"/>
    </location>
</feature>
<evidence type="ECO:0000256" key="5">
    <source>
        <dbReference type="ARBA" id="ARBA00022989"/>
    </source>
</evidence>
<dbReference type="InterPro" id="IPR005150">
    <property type="entry name" value="Cellulose_synth"/>
</dbReference>
<evidence type="ECO:0000256" key="1">
    <source>
        <dbReference type="ARBA" id="ARBA00004653"/>
    </source>
</evidence>
<dbReference type="Proteomes" id="UP001140949">
    <property type="component" value="Unassembled WGS sequence"/>
</dbReference>
<evidence type="ECO:0000256" key="9">
    <source>
        <dbReference type="ARBA" id="ARBA00037405"/>
    </source>
</evidence>
<evidence type="ECO:0000256" key="14">
    <source>
        <dbReference type="SAM" id="Phobius"/>
    </source>
</evidence>
<name>A0AAX6HTZ7_IRIPA</name>
<dbReference type="Pfam" id="PF03552">
    <property type="entry name" value="Cellulose_synt"/>
    <property type="match status" value="3"/>
</dbReference>
<evidence type="ECO:0000256" key="11">
    <source>
        <dbReference type="PIRSR" id="PIRSR605150-1"/>
    </source>
</evidence>
<evidence type="ECO:0000256" key="12">
    <source>
        <dbReference type="PIRSR" id="PIRSR605150-2"/>
    </source>
</evidence>
<organism evidence="15 16">
    <name type="scientific">Iris pallida</name>
    <name type="common">Sweet iris</name>
    <dbReference type="NCBI Taxonomy" id="29817"/>
    <lineage>
        <taxon>Eukaryota</taxon>
        <taxon>Viridiplantae</taxon>
        <taxon>Streptophyta</taxon>
        <taxon>Embryophyta</taxon>
        <taxon>Tracheophyta</taxon>
        <taxon>Spermatophyta</taxon>
        <taxon>Magnoliopsida</taxon>
        <taxon>Liliopsida</taxon>
        <taxon>Asparagales</taxon>
        <taxon>Iridaceae</taxon>
        <taxon>Iridoideae</taxon>
        <taxon>Irideae</taxon>
        <taxon>Iris</taxon>
    </lineage>
</organism>
<evidence type="ECO:0000256" key="13">
    <source>
        <dbReference type="PIRSR" id="PIRSR605150-3"/>
    </source>
</evidence>
<feature type="transmembrane region" description="Helical" evidence="14">
    <location>
        <begin position="726"/>
        <end position="749"/>
    </location>
</feature>
<evidence type="ECO:0000256" key="7">
    <source>
        <dbReference type="ARBA" id="ARBA00023136"/>
    </source>
</evidence>
<comment type="similarity">
    <text evidence="10">Belongs to the glycosyltransferase 2 family. Plant cellulose synthase-like E subfamily.</text>
</comment>
<feature type="binding site" evidence="13">
    <location>
        <position position="344"/>
    </location>
    <ligand>
        <name>Mn(2+)</name>
        <dbReference type="ChEBI" id="CHEBI:29035"/>
    </ligand>
</feature>
<feature type="active site" evidence="11">
    <location>
        <position position="148"/>
    </location>
</feature>
<keyword evidence="3" id="KW-0808">Transferase</keyword>
<feature type="active site" evidence="11">
    <location>
        <position position="508"/>
    </location>
</feature>
<dbReference type="GO" id="GO:0016760">
    <property type="term" value="F:cellulose synthase (UDP-forming) activity"/>
    <property type="evidence" value="ECO:0007669"/>
    <property type="project" value="InterPro"/>
</dbReference>
<dbReference type="GO" id="GO:0071555">
    <property type="term" value="P:cell wall organization"/>
    <property type="evidence" value="ECO:0007669"/>
    <property type="project" value="UniProtKB-KW"/>
</dbReference>
<evidence type="ECO:0000256" key="6">
    <source>
        <dbReference type="ARBA" id="ARBA00023034"/>
    </source>
</evidence>
<sequence>MGLGEERSGDAPLFQTTTKKWCRLWYRLYACCGFVGVVLVWCYRATHFPPAAAAGGKGRWAWAGMLGAELWFGLYWLLTHSARWNQTYRSTFKESLLQRFGDRLPGVDIFVCTADPIIEPPTMVINTVLSVLAYDYPPEKLSVYLSDDGGSNLTFYALLEASRFARSWIPFCKKYKVEPRSPHAYFSQSSEPMEGTTTVEWMKIKKKGTGRRLGTGTWYKGLWYLDMTGLDKALASLVADTPPEDSRHSVEDELLLHQQRKLYKEMEERINHTVDIGEISEEIHKTHKGFSQWTSEANSRNHQAIVQILVDGRDESDVDSEGCPLPTLVYMAREKRPQHPHNFKAGAMNALLRVSLEISNGPVILNVDCDMYSNNSKSVQDALCFFMDEDKGHEFAYVQFPQNFNNLTKNDLYAGSLRMINEVDFHGLDGNGGPLYVGSGCFHRRESLCGKKCSPTYKAEPIGGKPQITEVSAYILEERSRGLATCTYEENSQWGKEVGLKYGCPVEDIITGLSIQCRGWKSIYYNPQWKAFLGLAPMTLSQALLQHKRWSEGDFQILLSKYCPFICGHGRIGLGLQMGYSIYCLCAPSSLPTLYYASDLWFIPFAFVIGAKFTCSLIESLWHGETLQGWWNEQKMWFFRRTTSYLFAFIDSVAKLLGINKLAFAITAKVADEEVSKRYEQEIMEFGSSSPMFIILSTIAILNLFCLVGGGTRLLMDGGVTSISSWFLQLLLCWCVVIIDMPIFEALFFRNDSGRLPSSTIFTSALIVVLACLIPML</sequence>
<dbReference type="FunFam" id="3.90.550.10:FF:000112">
    <property type="entry name" value="Cellulose synthase-like protein E1"/>
    <property type="match status" value="1"/>
</dbReference>
<feature type="binding site" evidence="13">
    <location>
        <position position="368"/>
    </location>
    <ligand>
        <name>Mn(2+)</name>
        <dbReference type="ChEBI" id="CHEBI:29035"/>
    </ligand>
</feature>
<keyword evidence="5 14" id="KW-1133">Transmembrane helix</keyword>
<feature type="binding site" evidence="12">
    <location>
        <position position="119"/>
    </location>
    <ligand>
        <name>UDP-alpha-D-glucose</name>
        <dbReference type="ChEBI" id="CHEBI:58885"/>
    </ligand>
</feature>
<reference evidence="15" key="2">
    <citation type="submission" date="2023-04" db="EMBL/GenBank/DDBJ databases">
        <authorList>
            <person name="Bruccoleri R.E."/>
            <person name="Oakeley E.J."/>
            <person name="Faust A.-M."/>
            <person name="Dessus-Babus S."/>
            <person name="Altorfer M."/>
            <person name="Burckhardt D."/>
            <person name="Oertli M."/>
            <person name="Naumann U."/>
            <person name="Petersen F."/>
            <person name="Wong J."/>
        </authorList>
    </citation>
    <scope>NUCLEOTIDE SEQUENCE</scope>
    <source>
        <strain evidence="15">GSM-AAB239-AS_SAM_17_03QT</strain>
        <tissue evidence="15">Leaf</tissue>
    </source>
</reference>
<keyword evidence="2" id="KW-0328">Glycosyltransferase</keyword>
<dbReference type="GO" id="GO:0000139">
    <property type="term" value="C:Golgi membrane"/>
    <property type="evidence" value="ECO:0007669"/>
    <property type="project" value="UniProtKB-SubCell"/>
</dbReference>
<keyword evidence="7 14" id="KW-0472">Membrane</keyword>
<evidence type="ECO:0000256" key="4">
    <source>
        <dbReference type="ARBA" id="ARBA00022692"/>
    </source>
</evidence>
<keyword evidence="16" id="KW-1185">Reference proteome</keyword>
<feature type="binding site" evidence="12">
    <location>
        <position position="148"/>
    </location>
    <ligand>
        <name>UDP-alpha-D-glucose</name>
        <dbReference type="ChEBI" id="CHEBI:58885"/>
    </ligand>
</feature>
<keyword evidence="8" id="KW-0961">Cell wall biogenesis/degradation</keyword>
<evidence type="ECO:0000256" key="2">
    <source>
        <dbReference type="ARBA" id="ARBA00022676"/>
    </source>
</evidence>
<evidence type="ECO:0000256" key="3">
    <source>
        <dbReference type="ARBA" id="ARBA00022679"/>
    </source>
</evidence>
<feature type="transmembrane region" description="Helical" evidence="14">
    <location>
        <begin position="24"/>
        <end position="46"/>
    </location>
</feature>
<accession>A0AAX6HTZ7</accession>
<keyword evidence="6" id="KW-0333">Golgi apparatus</keyword>
<feature type="transmembrane region" description="Helical" evidence="14">
    <location>
        <begin position="644"/>
        <end position="671"/>
    </location>
</feature>
<dbReference type="InterPro" id="IPR029044">
    <property type="entry name" value="Nucleotide-diphossugar_trans"/>
</dbReference>
<dbReference type="SUPFAM" id="SSF53448">
    <property type="entry name" value="Nucleotide-diphospho-sugar transferases"/>
    <property type="match status" value="1"/>
</dbReference>
<dbReference type="AlphaFoldDB" id="A0AAX6HTZ7"/>
<evidence type="ECO:0000313" key="15">
    <source>
        <dbReference type="EMBL" id="KAJ6844057.1"/>
    </source>
</evidence>
<dbReference type="Gene3D" id="3.90.550.10">
    <property type="entry name" value="Spore Coat Polysaccharide Biosynthesis Protein SpsA, Chain A"/>
    <property type="match status" value="2"/>
</dbReference>
<dbReference type="FunFam" id="3.90.550.10:FF:000138">
    <property type="entry name" value="Cellulose synthase isolog"/>
    <property type="match status" value="1"/>
</dbReference>
<evidence type="ECO:0000313" key="16">
    <source>
        <dbReference type="Proteomes" id="UP001140949"/>
    </source>
</evidence>
<evidence type="ECO:0000256" key="10">
    <source>
        <dbReference type="ARBA" id="ARBA00060766"/>
    </source>
</evidence>